<keyword evidence="9" id="KW-1185">Reference proteome</keyword>
<dbReference type="InterPro" id="IPR045805">
    <property type="entry name" value="NDNF_C"/>
</dbReference>
<feature type="region of interest" description="Disordered" evidence="7">
    <location>
        <begin position="114"/>
        <end position="133"/>
    </location>
</feature>
<feature type="region of interest" description="Disordered" evidence="7">
    <location>
        <begin position="1"/>
        <end position="22"/>
    </location>
</feature>
<dbReference type="SMART" id="SM00060">
    <property type="entry name" value="FN3"/>
    <property type="match status" value="2"/>
</dbReference>
<evidence type="ECO:0000313" key="11">
    <source>
        <dbReference type="RefSeq" id="XP_045556837.1"/>
    </source>
</evidence>
<keyword evidence="3" id="KW-0732">Signal</keyword>
<dbReference type="InterPro" id="IPR003961">
    <property type="entry name" value="FN3_dom"/>
</dbReference>
<keyword evidence="4" id="KW-0677">Repeat</keyword>
<comment type="subcellular location">
    <subcellularLocation>
        <location evidence="1">Secreted</location>
    </subcellularLocation>
</comment>
<evidence type="ECO:0000256" key="4">
    <source>
        <dbReference type="ARBA" id="ARBA00022737"/>
    </source>
</evidence>
<dbReference type="RefSeq" id="XP_045556836.1">
    <property type="nucleotide sequence ID" value="XM_045700880.1"/>
</dbReference>
<dbReference type="RefSeq" id="XP_045556837.1">
    <property type="nucleotide sequence ID" value="XM_045700881.1"/>
</dbReference>
<keyword evidence="5" id="KW-0325">Glycoprotein</keyword>
<dbReference type="InterPro" id="IPR036116">
    <property type="entry name" value="FN3_sf"/>
</dbReference>
<dbReference type="Pfam" id="PF19433">
    <property type="entry name" value="NDNF_C"/>
    <property type="match status" value="1"/>
</dbReference>
<evidence type="ECO:0000256" key="5">
    <source>
        <dbReference type="ARBA" id="ARBA00023180"/>
    </source>
</evidence>
<dbReference type="Proteomes" id="UP001652741">
    <property type="component" value="Chromosome ssa18"/>
</dbReference>
<evidence type="ECO:0000256" key="3">
    <source>
        <dbReference type="ARBA" id="ARBA00022729"/>
    </source>
</evidence>
<organism evidence="9 10">
    <name type="scientific">Salmo salar</name>
    <name type="common">Atlantic salmon</name>
    <dbReference type="NCBI Taxonomy" id="8030"/>
    <lineage>
        <taxon>Eukaryota</taxon>
        <taxon>Metazoa</taxon>
        <taxon>Chordata</taxon>
        <taxon>Craniata</taxon>
        <taxon>Vertebrata</taxon>
        <taxon>Euteleostomi</taxon>
        <taxon>Actinopterygii</taxon>
        <taxon>Neopterygii</taxon>
        <taxon>Teleostei</taxon>
        <taxon>Protacanthopterygii</taxon>
        <taxon>Salmoniformes</taxon>
        <taxon>Salmonidae</taxon>
        <taxon>Salmoninae</taxon>
        <taxon>Salmo</taxon>
    </lineage>
</organism>
<evidence type="ECO:0000256" key="6">
    <source>
        <dbReference type="ARBA" id="ARBA00024096"/>
    </source>
</evidence>
<feature type="domain" description="Fibronectin type-III" evidence="8">
    <location>
        <begin position="476"/>
        <end position="582"/>
    </location>
</feature>
<dbReference type="Pfam" id="PF10179">
    <property type="entry name" value="NDNF"/>
    <property type="match status" value="1"/>
</dbReference>
<name>A0ABM3DDF2_SALSA</name>
<dbReference type="InterPro" id="IPR019326">
    <property type="entry name" value="NDNF"/>
</dbReference>
<accession>A0ABM3DDF2</accession>
<keyword evidence="2" id="KW-0964">Secreted</keyword>
<reference evidence="10 11" key="1">
    <citation type="submission" date="2025-05" db="UniProtKB">
        <authorList>
            <consortium name="RefSeq"/>
        </authorList>
    </citation>
    <scope>IDENTIFICATION</scope>
</reference>
<proteinExistence type="predicted"/>
<evidence type="ECO:0000313" key="9">
    <source>
        <dbReference type="Proteomes" id="UP001652741"/>
    </source>
</evidence>
<gene>
    <name evidence="10 11" type="primary">LOC106577056</name>
</gene>
<dbReference type="PANTHER" id="PTHR14619:SF9">
    <property type="entry name" value="PROTEIN NDNF"/>
    <property type="match status" value="1"/>
</dbReference>
<feature type="domain" description="Fibronectin type-III" evidence="8">
    <location>
        <begin position="194"/>
        <end position="341"/>
    </location>
</feature>
<evidence type="ECO:0000259" key="8">
    <source>
        <dbReference type="SMART" id="SM00060"/>
    </source>
</evidence>
<evidence type="ECO:0000313" key="10">
    <source>
        <dbReference type="RefSeq" id="XP_045556836.1"/>
    </source>
</evidence>
<protein>
    <recommendedName>
        <fullName evidence="6">Protein NDNF</fullName>
    </recommendedName>
</protein>
<dbReference type="SUPFAM" id="SSF49265">
    <property type="entry name" value="Fibronectin type III"/>
    <property type="match status" value="1"/>
</dbReference>
<evidence type="ECO:0000256" key="2">
    <source>
        <dbReference type="ARBA" id="ARBA00022525"/>
    </source>
</evidence>
<evidence type="ECO:0000256" key="1">
    <source>
        <dbReference type="ARBA" id="ARBA00004613"/>
    </source>
</evidence>
<dbReference type="InterPro" id="IPR055271">
    <property type="entry name" value="NDNF_Fn(III)_1"/>
</dbReference>
<sequence>MDLPKGAKMKRTRHHEASDSARVTALMTQSASSMTTGNLFESCPVYSQSYSIEKTNKGALISIMQTCPGCEHSYEWNSQSHVVSLIRGQELIYAAMPINGALAKTSPHLLPAHQRSSMARPDSRSTKKSMPEVWWRGPGTEAKIHTYTGNAMNTYTGPSYAPASIYILRLRSKDQDTRATVYLHEGSGTSWAFPQLPSDSRVHTLGVGMTSVTLSWAPSASLKRLHTQRSYDYCVLVNRKHNYRNLCAAQEGIRKEREKDKKREKKNKQRKVTVWPILKDWWWQQWDADTELRSPAALRDDYGHLQCACKGTESVCTVSELVPDTQYYFDVFLIDRLNGTSAAYTGTFAQTHEEARPAITPLREGELQWVTFRDGGSTSGEFFSFRPRGWQQSGLLTLQSCGSSEKINVTVSSKGKELSSQAVGENLAQIWLQGSPSYLIHLEKAGTAAPRQAATGVLKASVKMQASSTYHRQGIPSLPSTLQIKSFNRLRSCKSVTLAWMGTEERSLYCVYRQRLGKGGGKKGGTAPCLGPESRSDTERVLCKYFQELNPRRAVTTAVIGGLEPGVAYIFDVYLMRRWGIPIKYSSKTVRTRKEC</sequence>
<dbReference type="PANTHER" id="PTHR14619">
    <property type="entry name" value="NEURON-DERIVED NEUROTROPHIC FACTOR"/>
    <property type="match status" value="1"/>
</dbReference>
<dbReference type="GeneID" id="106577056"/>
<evidence type="ECO:0000256" key="7">
    <source>
        <dbReference type="SAM" id="MobiDB-lite"/>
    </source>
</evidence>